<evidence type="ECO:0000259" key="1">
    <source>
        <dbReference type="Pfam" id="PF01636"/>
    </source>
</evidence>
<dbReference type="Proteomes" id="UP000509303">
    <property type="component" value="Chromosome"/>
</dbReference>
<protein>
    <submittedName>
        <fullName evidence="2">Phosphotransferase</fullName>
    </submittedName>
</protein>
<dbReference type="Gene3D" id="1.20.58.840">
    <property type="match status" value="1"/>
</dbReference>
<feature type="domain" description="Aminoglycoside phosphotransferase" evidence="1">
    <location>
        <begin position="73"/>
        <end position="289"/>
    </location>
</feature>
<keyword evidence="3" id="KW-1185">Reference proteome</keyword>
<dbReference type="InterPro" id="IPR002575">
    <property type="entry name" value="Aminoglycoside_PTrfase"/>
</dbReference>
<dbReference type="InterPro" id="IPR011009">
    <property type="entry name" value="Kinase-like_dom_sf"/>
</dbReference>
<proteinExistence type="predicted"/>
<dbReference type="EMBL" id="CP054929">
    <property type="protein sequence ID" value="QKW52364.1"/>
    <property type="molecule type" value="Genomic_DNA"/>
</dbReference>
<evidence type="ECO:0000313" key="3">
    <source>
        <dbReference type="Proteomes" id="UP000509303"/>
    </source>
</evidence>
<organism evidence="2 3">
    <name type="scientific">Streptomyces buecherae</name>
    <dbReference type="NCBI Taxonomy" id="2763006"/>
    <lineage>
        <taxon>Bacteria</taxon>
        <taxon>Bacillati</taxon>
        <taxon>Actinomycetota</taxon>
        <taxon>Actinomycetes</taxon>
        <taxon>Kitasatosporales</taxon>
        <taxon>Streptomycetaceae</taxon>
        <taxon>Streptomyces</taxon>
    </lineage>
</organism>
<keyword evidence="2" id="KW-0808">Transferase</keyword>
<dbReference type="Pfam" id="PF01636">
    <property type="entry name" value="APH"/>
    <property type="match status" value="1"/>
</dbReference>
<reference evidence="2 3" key="1">
    <citation type="submission" date="2020-06" db="EMBL/GenBank/DDBJ databases">
        <title>Genome mining for natural products.</title>
        <authorList>
            <person name="Zhang B."/>
            <person name="Shi J."/>
            <person name="Ge H."/>
        </authorList>
    </citation>
    <scope>NUCLEOTIDE SEQUENCE [LARGE SCALE GENOMIC DNA]</scope>
    <source>
        <strain evidence="2 3">NA00687</strain>
    </source>
</reference>
<dbReference type="GO" id="GO:0016740">
    <property type="term" value="F:transferase activity"/>
    <property type="evidence" value="ECO:0007669"/>
    <property type="project" value="UniProtKB-KW"/>
</dbReference>
<name>A0A7H8ND53_9ACTN</name>
<sequence>MQDRPDLDERTLGQALDAWELGDAHLTYAPVGFGDYHWIAETGAGRRAFVTVADLTHKDQWGGGADAAFAGLRAAMEAAVALRAQPGRDFVVAPLTTRDGAAVRRLGARFAVSVFPYESGEAGAFGQELSEAERGAVLDLLATLHRSAVPEPLAELSLGLPTGDVLRRALAECGRPWRGGPFAEPARELVADAATALRERLAAYDELATEVAGRGGRRVVTHGEPHPGNVLRRAGVGLAGERPSLVDWDTVRLAHPERDLWLVATGPADLDRYARASGHTPDPAALALYALRWDLGDVTEYLTWFRGPHERTSDTEAGWSGLCETVARLTR</sequence>
<evidence type="ECO:0000313" key="2">
    <source>
        <dbReference type="EMBL" id="QKW52364.1"/>
    </source>
</evidence>
<dbReference type="SUPFAM" id="SSF56112">
    <property type="entry name" value="Protein kinase-like (PK-like)"/>
    <property type="match status" value="1"/>
</dbReference>
<gene>
    <name evidence="2" type="ORF">HUT08_25700</name>
</gene>
<dbReference type="AlphaFoldDB" id="A0A7H8ND53"/>
<dbReference type="RefSeq" id="WP_176164068.1">
    <property type="nucleotide sequence ID" value="NZ_CP054929.1"/>
</dbReference>
<accession>A0A7H8ND53</accession>
<dbReference type="Gene3D" id="1.10.510.10">
    <property type="entry name" value="Transferase(Phosphotransferase) domain 1"/>
    <property type="match status" value="1"/>
</dbReference>